<reference evidence="6 7" key="1">
    <citation type="submission" date="2019-08" db="EMBL/GenBank/DDBJ databases">
        <title>Deep-cultivation of Planctomycetes and their phenomic and genomic characterization uncovers novel biology.</title>
        <authorList>
            <person name="Wiegand S."/>
            <person name="Jogler M."/>
            <person name="Boedeker C."/>
            <person name="Pinto D."/>
            <person name="Vollmers J."/>
            <person name="Rivas-Marin E."/>
            <person name="Kohn T."/>
            <person name="Peeters S.H."/>
            <person name="Heuer A."/>
            <person name="Rast P."/>
            <person name="Oberbeckmann S."/>
            <person name="Bunk B."/>
            <person name="Jeske O."/>
            <person name="Meyerdierks A."/>
            <person name="Storesund J.E."/>
            <person name="Kallscheuer N."/>
            <person name="Luecker S."/>
            <person name="Lage O.M."/>
            <person name="Pohl T."/>
            <person name="Merkel B.J."/>
            <person name="Hornburger P."/>
            <person name="Mueller R.-W."/>
            <person name="Bruemmer F."/>
            <person name="Labrenz M."/>
            <person name="Spormann A.M."/>
            <person name="Op den Camp H."/>
            <person name="Overmann J."/>
            <person name="Amann R."/>
            <person name="Jetten M.S.M."/>
            <person name="Mascher T."/>
            <person name="Medema M.H."/>
            <person name="Devos D.P."/>
            <person name="Kaster A.-K."/>
            <person name="Ovreas L."/>
            <person name="Rohde M."/>
            <person name="Galperin M.Y."/>
            <person name="Jogler C."/>
        </authorList>
    </citation>
    <scope>NUCLEOTIDE SEQUENCE [LARGE SCALE GENOMIC DNA]</scope>
    <source>
        <strain evidence="6 7">UC8</strain>
    </source>
</reference>
<proteinExistence type="predicted"/>
<feature type="signal peptide" evidence="4">
    <location>
        <begin position="1"/>
        <end position="20"/>
    </location>
</feature>
<gene>
    <name evidence="6" type="ORF">UC8_08040</name>
</gene>
<dbReference type="Pfam" id="PF22633">
    <property type="entry name" value="F5_F8_type_C_2"/>
    <property type="match status" value="1"/>
</dbReference>
<dbReference type="Proteomes" id="UP000325286">
    <property type="component" value="Chromosome"/>
</dbReference>
<evidence type="ECO:0000313" key="6">
    <source>
        <dbReference type="EMBL" id="QEG38846.1"/>
    </source>
</evidence>
<dbReference type="SUPFAM" id="SSF49785">
    <property type="entry name" value="Galactose-binding domain-like"/>
    <property type="match status" value="1"/>
</dbReference>
<dbReference type="RefSeq" id="WP_068140361.1">
    <property type="nucleotide sequence ID" value="NZ_CP042914.1"/>
</dbReference>
<dbReference type="AlphaFoldDB" id="A0A5B9QPA1"/>
<dbReference type="InterPro" id="IPR008979">
    <property type="entry name" value="Galactose-bd-like_sf"/>
</dbReference>
<evidence type="ECO:0000256" key="1">
    <source>
        <dbReference type="ARBA" id="ARBA00022723"/>
    </source>
</evidence>
<keyword evidence="1" id="KW-0479">Metal-binding</keyword>
<dbReference type="GO" id="GO:0009055">
    <property type="term" value="F:electron transfer activity"/>
    <property type="evidence" value="ECO:0007669"/>
    <property type="project" value="InterPro"/>
</dbReference>
<organism evidence="6 7">
    <name type="scientific">Roseimaritima ulvae</name>
    <dbReference type="NCBI Taxonomy" id="980254"/>
    <lineage>
        <taxon>Bacteria</taxon>
        <taxon>Pseudomonadati</taxon>
        <taxon>Planctomycetota</taxon>
        <taxon>Planctomycetia</taxon>
        <taxon>Pirellulales</taxon>
        <taxon>Pirellulaceae</taxon>
        <taxon>Roseimaritima</taxon>
    </lineage>
</organism>
<evidence type="ECO:0000256" key="4">
    <source>
        <dbReference type="SAM" id="SignalP"/>
    </source>
</evidence>
<feature type="chain" id="PRO_5022815930" evidence="4">
    <location>
        <begin position="21"/>
        <end position="1153"/>
    </location>
</feature>
<protein>
    <submittedName>
        <fullName evidence="6">Planctomycete cytochrome C</fullName>
    </submittedName>
</protein>
<dbReference type="Pfam" id="PF07587">
    <property type="entry name" value="PSD1"/>
    <property type="match status" value="1"/>
</dbReference>
<keyword evidence="3" id="KW-1015">Disulfide bond</keyword>
<dbReference type="PANTHER" id="PTHR35889">
    <property type="entry name" value="CYCLOINULO-OLIGOSACCHARIDE FRUCTANOTRANSFERASE-RELATED"/>
    <property type="match status" value="1"/>
</dbReference>
<dbReference type="OrthoDB" id="127107at2"/>
<dbReference type="GO" id="GO:0046872">
    <property type="term" value="F:metal ion binding"/>
    <property type="evidence" value="ECO:0007669"/>
    <property type="project" value="UniProtKB-KW"/>
</dbReference>
<dbReference type="SMART" id="SM00607">
    <property type="entry name" value="FTP"/>
    <property type="match status" value="1"/>
</dbReference>
<sequence precursor="true">MRIHRLYLFLPWLLAAVAVADQPVDFNRDIRPILSNKCLLCHGPDESGLEAGLRLDQRDIATSELDSGLVAIQPGKPDESELMVRIATDDEGLRMPPEEHGKPLSEQEVALLRRWIAEGAPFAKHWSYVAARRPEVPEAAKPFSTWPINPVDAFVLRRMRAQGLQPSPPAERAALARRVFLDLTGLPPTVEEVDAFVADEDPQAYEHLVDDLLRRPAFGEHWARKWLDLARYADSAGYADDPARTIWAYRDWVIAAINDNVPFDQFTRDQLAGDLLPEPSEQQLVATAFHRNTLTNSEGGTIDEEFRNEAIVDRVNTTMAVWMGTTMACAQCHTHKYDPLTQEEYFRLFAIFNNTQDADRKDEAPTLPLFTEAQKRQRQQLEAQIADLQQTLQTPTPELQSEQQAWETALQQEASWQTLTPAVVSRRSEQDLAVQQDGIVFTDSVAEQDVYTLEFPLDGKGETPTSINALRLEALPQPESSRKSSGVGGGNFVLTGVRAQLIPRDDPVVKGRYVRVTNHGKGQILSLAEVQVFDGATNVALDGKATQHSTDYAGPPEYAIDGNTDGVYTNKSVTHTAIVDEPWWEVDLGSLQTIERVVIWNRTDNGVGSRLANFSIEVLDEDRQVLWQQTVPDSPAPSMEFSPNNVREVRFVAAFADYYQDHFEAEDVLRGGTGGQDGWAINASPQPHQLVLIPERSLTAERPAMLRVVMEQLSPHKNHLLGRFRWSATDSEVGIERAKVPQPMLAILDQPVAERSADEAAQLAAYFRQHAAPALVAQRQHLAEARERLAALRPATSVPVMREREKGRRETFLQHRGSYLAKGPKVQPGVPAVFPSVPEDQPINRLALATWITRDDNPLTARVLANRYWETLFGRGIVLTSEEFGSQGELPTHPELLDWLATELLAGGWDRKAFLRMLVTSATYRQSAKVESATVDPGNVWLARGPRVRLSAEMVRDQALFVAGLLSPKMYGPPVKPPQPSSGLSAAFGATTDWKTSVGEDRYRRGIYTMWRRSSPYPSMATFDAPNREVCTVRRNSTNTPLQSLVTLNDPVYVEASQSLARIALQADDDLSKQLTHAFHRCVLRPPSEQELAALVALYRDAHAELVDAPEEAVRLASDPLGPLPAGMNAVDAAAMTVVGNVLLNLDEMFLKR</sequence>
<name>A0A5B9QPA1_9BACT</name>
<evidence type="ECO:0000259" key="5">
    <source>
        <dbReference type="SMART" id="SM00607"/>
    </source>
</evidence>
<dbReference type="InterPro" id="IPR036909">
    <property type="entry name" value="Cyt_c-like_dom_sf"/>
</dbReference>
<keyword evidence="2" id="KW-0106">Calcium</keyword>
<dbReference type="InterPro" id="IPR011444">
    <property type="entry name" value="DUF1549"/>
</dbReference>
<dbReference type="SUPFAM" id="SSF46626">
    <property type="entry name" value="Cytochrome c"/>
    <property type="match status" value="1"/>
</dbReference>
<evidence type="ECO:0000256" key="2">
    <source>
        <dbReference type="ARBA" id="ARBA00022837"/>
    </source>
</evidence>
<evidence type="ECO:0000313" key="7">
    <source>
        <dbReference type="Proteomes" id="UP000325286"/>
    </source>
</evidence>
<dbReference type="InterPro" id="IPR022655">
    <property type="entry name" value="DUF1553"/>
</dbReference>
<dbReference type="PANTHER" id="PTHR35889:SF3">
    <property type="entry name" value="F-BOX DOMAIN-CONTAINING PROTEIN"/>
    <property type="match status" value="1"/>
</dbReference>
<accession>A0A5B9QPA1</accession>
<dbReference type="GO" id="GO:0020037">
    <property type="term" value="F:heme binding"/>
    <property type="evidence" value="ECO:0007669"/>
    <property type="project" value="InterPro"/>
</dbReference>
<dbReference type="Gene3D" id="2.60.120.260">
    <property type="entry name" value="Galactose-binding domain-like"/>
    <property type="match status" value="1"/>
</dbReference>
<dbReference type="Pfam" id="PF07635">
    <property type="entry name" value="PSCyt1"/>
    <property type="match status" value="1"/>
</dbReference>
<dbReference type="InterPro" id="IPR006585">
    <property type="entry name" value="FTP1"/>
</dbReference>
<keyword evidence="4" id="KW-0732">Signal</keyword>
<keyword evidence="7" id="KW-1185">Reference proteome</keyword>
<dbReference type="InterPro" id="IPR011429">
    <property type="entry name" value="Cyt_c_Planctomycete-type"/>
</dbReference>
<dbReference type="KEGG" id="rul:UC8_08040"/>
<feature type="domain" description="Fucolectin tachylectin-4 pentraxin-1" evidence="5">
    <location>
        <begin position="536"/>
        <end position="666"/>
    </location>
</feature>
<dbReference type="EMBL" id="CP042914">
    <property type="protein sequence ID" value="QEG38846.1"/>
    <property type="molecule type" value="Genomic_DNA"/>
</dbReference>
<evidence type="ECO:0000256" key="3">
    <source>
        <dbReference type="ARBA" id="ARBA00023157"/>
    </source>
</evidence>
<dbReference type="Pfam" id="PF07583">
    <property type="entry name" value="PSCyt2"/>
    <property type="match status" value="1"/>
</dbReference>